<name>A0A1I0CPY9_9FIRM</name>
<dbReference type="STRING" id="426128.SAMN05660297_01700"/>
<accession>A0A1I0CPY9</accession>
<organism evidence="2 3">
    <name type="scientific">Natronincola peptidivorans</name>
    <dbReference type="NCBI Taxonomy" id="426128"/>
    <lineage>
        <taxon>Bacteria</taxon>
        <taxon>Bacillati</taxon>
        <taxon>Bacillota</taxon>
        <taxon>Clostridia</taxon>
        <taxon>Peptostreptococcales</taxon>
        <taxon>Natronincolaceae</taxon>
        <taxon>Natronincola</taxon>
    </lineage>
</organism>
<evidence type="ECO:0000313" key="2">
    <source>
        <dbReference type="EMBL" id="SET21582.1"/>
    </source>
</evidence>
<evidence type="ECO:0000256" key="1">
    <source>
        <dbReference type="SAM" id="Phobius"/>
    </source>
</evidence>
<gene>
    <name evidence="2" type="ORF">SAMN05660297_01700</name>
</gene>
<feature type="transmembrane region" description="Helical" evidence="1">
    <location>
        <begin position="39"/>
        <end position="58"/>
    </location>
</feature>
<dbReference type="AlphaFoldDB" id="A0A1I0CPY9"/>
<dbReference type="EMBL" id="FOHU01000006">
    <property type="protein sequence ID" value="SET21582.1"/>
    <property type="molecule type" value="Genomic_DNA"/>
</dbReference>
<reference evidence="2 3" key="1">
    <citation type="submission" date="2016-10" db="EMBL/GenBank/DDBJ databases">
        <authorList>
            <person name="de Groot N.N."/>
        </authorList>
    </citation>
    <scope>NUCLEOTIDE SEQUENCE [LARGE SCALE GENOMIC DNA]</scope>
    <source>
        <strain evidence="2 3">DSM 18979</strain>
    </source>
</reference>
<keyword evidence="1" id="KW-0812">Transmembrane</keyword>
<keyword evidence="3" id="KW-1185">Reference proteome</keyword>
<dbReference type="OrthoDB" id="7452200at2"/>
<proteinExistence type="predicted"/>
<protein>
    <submittedName>
        <fullName evidence="2">Uncharacterized protein</fullName>
    </submittedName>
</protein>
<keyword evidence="1" id="KW-0472">Membrane</keyword>
<keyword evidence="1" id="KW-1133">Transmembrane helix</keyword>
<dbReference type="Proteomes" id="UP000199568">
    <property type="component" value="Unassembled WGS sequence"/>
</dbReference>
<evidence type="ECO:0000313" key="3">
    <source>
        <dbReference type="Proteomes" id="UP000199568"/>
    </source>
</evidence>
<dbReference type="RefSeq" id="WP_090442255.1">
    <property type="nucleotide sequence ID" value="NZ_FOHU01000006.1"/>
</dbReference>
<sequence length="69" mass="7732">MNMKSMISNKDRFILVVLFCLFLTQPAYAYLDAGTVTIVLQAVVGAIVGLLVAIKLYWHKLKNLFTKKG</sequence>